<name>A0A397TQM3_9GLOM</name>
<accession>A0A397TQM3</accession>
<dbReference type="EMBL" id="QKYT01000012">
    <property type="protein sequence ID" value="RIA98757.1"/>
    <property type="molecule type" value="Genomic_DNA"/>
</dbReference>
<evidence type="ECO:0000313" key="3">
    <source>
        <dbReference type="Proteomes" id="UP000265703"/>
    </source>
</evidence>
<organism evidence="2 3">
    <name type="scientific">Glomus cerebriforme</name>
    <dbReference type="NCBI Taxonomy" id="658196"/>
    <lineage>
        <taxon>Eukaryota</taxon>
        <taxon>Fungi</taxon>
        <taxon>Fungi incertae sedis</taxon>
        <taxon>Mucoromycota</taxon>
        <taxon>Glomeromycotina</taxon>
        <taxon>Glomeromycetes</taxon>
        <taxon>Glomerales</taxon>
        <taxon>Glomeraceae</taxon>
        <taxon>Glomus</taxon>
    </lineage>
</organism>
<proteinExistence type="predicted"/>
<evidence type="ECO:0000313" key="2">
    <source>
        <dbReference type="EMBL" id="RIA98757.1"/>
    </source>
</evidence>
<keyword evidence="1" id="KW-0175">Coiled coil</keyword>
<comment type="caution">
    <text evidence="2">The sequence shown here is derived from an EMBL/GenBank/DDBJ whole genome shotgun (WGS) entry which is preliminary data.</text>
</comment>
<feature type="coiled-coil region" evidence="1">
    <location>
        <begin position="20"/>
        <end position="96"/>
    </location>
</feature>
<dbReference type="AlphaFoldDB" id="A0A397TQM3"/>
<protein>
    <submittedName>
        <fullName evidence="2">Uncharacterized protein</fullName>
    </submittedName>
</protein>
<dbReference type="Proteomes" id="UP000265703">
    <property type="component" value="Unassembled WGS sequence"/>
</dbReference>
<gene>
    <name evidence="2" type="ORF">C1645_55523</name>
</gene>
<reference evidence="2 3" key="1">
    <citation type="submission" date="2018-06" db="EMBL/GenBank/DDBJ databases">
        <title>Comparative genomics reveals the genomic features of Rhizophagus irregularis, R. cerebriforme, R. diaphanum and Gigaspora rosea, and their symbiotic lifestyle signature.</title>
        <authorList>
            <person name="Morin E."/>
            <person name="San Clemente H."/>
            <person name="Chen E.C.H."/>
            <person name="De La Providencia I."/>
            <person name="Hainaut M."/>
            <person name="Kuo A."/>
            <person name="Kohler A."/>
            <person name="Murat C."/>
            <person name="Tang N."/>
            <person name="Roy S."/>
            <person name="Loubradou J."/>
            <person name="Henrissat B."/>
            <person name="Grigoriev I.V."/>
            <person name="Corradi N."/>
            <person name="Roux C."/>
            <person name="Martin F.M."/>
        </authorList>
    </citation>
    <scope>NUCLEOTIDE SEQUENCE [LARGE SCALE GENOMIC DNA]</scope>
    <source>
        <strain evidence="2 3">DAOM 227022</strain>
    </source>
</reference>
<feature type="coiled-coil region" evidence="1">
    <location>
        <begin position="194"/>
        <end position="347"/>
    </location>
</feature>
<sequence>MQVKYLIAKQESEIKESEQVVNEDDELEKEKNKIMLLQNEIENLKNIYETKINYLEEQVTTKENEIVGLKIKEKESLELKNHIFNLEKQLKEKEQTPQEKELLEGIDKIVKRFIMGPFGYASEVFDEEEIDEYYKEFETKDYSKYSPEIAQYGRFFSSQLRIFKSNVSIRKTTMRTIKELEDQKQHDQVKILKVDQLDEEKKEKIKECDNLAKQLNEVNNRVKLIGKAKLELEATLKREQKKLSEAKDMQIKELTVKYESQVKELENRVIDKDEELEKEKIKTRILQSELESNKVKITYLESQIKNRGKENVELKNQIGNLKKNIKEEKLKLQEKELLQRIDEIINKFITGPIDNAWEVYSEEEIGEYYKEFESKDYSQFSPEVALYGKFFLSQLRFFKYNLAMHKDIHKTKPYTVKVKNINKNFLNKRNDKFWSSFFFTLYISTYFKERNFYLIDKLNNVIVSDCFTKEKKGKLLETIKDENIFADIIKFLFRNGSDIIEDITEEDKRKVKEKILLVYGFYPHEK</sequence>
<keyword evidence="3" id="KW-1185">Reference proteome</keyword>
<dbReference type="STRING" id="658196.A0A397TQM3"/>
<evidence type="ECO:0000256" key="1">
    <source>
        <dbReference type="SAM" id="Coils"/>
    </source>
</evidence>